<evidence type="ECO:0008006" key="4">
    <source>
        <dbReference type="Google" id="ProtNLM"/>
    </source>
</evidence>
<name>A0A858RCL3_9BACT</name>
<gene>
    <name evidence="2" type="ORF">HHL09_00600</name>
</gene>
<dbReference type="AlphaFoldDB" id="A0A858RCL3"/>
<dbReference type="EMBL" id="CP051774">
    <property type="protein sequence ID" value="QJE94344.1"/>
    <property type="molecule type" value="Genomic_DNA"/>
</dbReference>
<evidence type="ECO:0000256" key="1">
    <source>
        <dbReference type="SAM" id="MobiDB-lite"/>
    </source>
</evidence>
<organism evidence="2 3">
    <name type="scientific">Luteolibacter luteus</name>
    <dbReference type="NCBI Taxonomy" id="2728835"/>
    <lineage>
        <taxon>Bacteria</taxon>
        <taxon>Pseudomonadati</taxon>
        <taxon>Verrucomicrobiota</taxon>
        <taxon>Verrucomicrobiia</taxon>
        <taxon>Verrucomicrobiales</taxon>
        <taxon>Verrucomicrobiaceae</taxon>
        <taxon>Luteolibacter</taxon>
    </lineage>
</organism>
<protein>
    <recommendedName>
        <fullName evidence="4">Cytochrome c domain-containing protein</fullName>
    </recommendedName>
</protein>
<dbReference type="SUPFAM" id="SSF63829">
    <property type="entry name" value="Calcium-dependent phosphotriesterase"/>
    <property type="match status" value="1"/>
</dbReference>
<proteinExistence type="predicted"/>
<dbReference type="PANTHER" id="PTHR33546:SF1">
    <property type="entry name" value="LARGE, MULTIFUNCTIONAL SECRETED PROTEIN"/>
    <property type="match status" value="1"/>
</dbReference>
<evidence type="ECO:0000313" key="2">
    <source>
        <dbReference type="EMBL" id="QJE94344.1"/>
    </source>
</evidence>
<evidence type="ECO:0000313" key="3">
    <source>
        <dbReference type="Proteomes" id="UP000501812"/>
    </source>
</evidence>
<reference evidence="2 3" key="1">
    <citation type="submission" date="2020-04" db="EMBL/GenBank/DDBJ databases">
        <title>Luteolibacter sp. G-1-1-1 isolated from soil.</title>
        <authorList>
            <person name="Dahal R.H."/>
        </authorList>
    </citation>
    <scope>NUCLEOTIDE SEQUENCE [LARGE SCALE GENOMIC DNA]</scope>
    <source>
        <strain evidence="2 3">G-1-1-1</strain>
    </source>
</reference>
<feature type="compositionally biased region" description="Basic and acidic residues" evidence="1">
    <location>
        <begin position="103"/>
        <end position="115"/>
    </location>
</feature>
<dbReference type="KEGG" id="luo:HHL09_00600"/>
<accession>A0A858RCL3</accession>
<keyword evidence="3" id="KW-1185">Reference proteome</keyword>
<sequence length="948" mass="102497">MFLRPVPWLACLFLAPVWVGDAVALDYGALPLRGDQSPLPYYATSGGRDGKRFTDAAVNRYRIYDFYARQADYYLANPSDRPELLPPFPELDGGRRGHWGGTNDRESGAYDRPKGPDFTTVTSRAGKGIFHVLAGPAQDPGVIVFNGTAGCFEGFYPSARMSAPRHTFSFEVDRFGFSIDVAGKATLAGAGDDWRCEGRKTGRFTGYYVHGSSAVFRSEVEGAGLLERPSIIVSKDGSQRFLSRDFEFVSGLEKPVSFQLPQIAGLQDGAVVKWSAREIPGSGGWLVRGEAGDLVCLHRVKAAGSVKLKPQGGGAVLEVTAASAGGRWRVLSWGGSGSLEDGIRAELLAVAAQDPAPSSLLDGGPSRFGETIEVAGVLDVDPACRGGAYVIDDIPVPIETNPYRTPMTLSGIDFAADGSAYVTTLVGDVWKVTGLEGDLGKVVWKRYAAGLDLPMGVEVVNGAPHVNARRFIFRLVDLNGDGEADYYERFSREDIPQADDAGRDLHRDAAGNFYFNARSGIFRIAADGSGLTKVGEGSRNPFGLSVRKDGLVFSDSSEGESNNGTCTIYESAHPENVASTAKQRRILYLPRGVDNSPGSRLFLDEPRFGPLGQSLLGISYGTGGWYYMVRDSAEGTPQAAVVPMPGSFASGACRVAVQPRDGQVFVAGLDGWGDYAVAEGCLHRVRWTGRESAVMTGWKACKNGLLLTFKDPLGPQVPAPEKWFVQQWNYVDSTKTYGSPEYSARFPGRIGHDRLEVRSVQRTDEGGLFLEIPGLLPSMCLQVHARMGQGDEEPWLLDAYFTLNHLMADSPLAAASGEDKPVVLRVPEEDANGDTYENVVSFFDQLYGRTTAGRAESAAIAYRREELSYAWLRKNLIDAQCMPCHGAGTQHDFTTYEGLMKKVDPANPGKSPILGMLQTKSMPPYPLPSVPAATCEAVLEWIKQGAKE</sequence>
<dbReference type="PANTHER" id="PTHR33546">
    <property type="entry name" value="LARGE, MULTIFUNCTIONAL SECRETED PROTEIN-RELATED"/>
    <property type="match status" value="1"/>
</dbReference>
<dbReference type="RefSeq" id="WP_169452565.1">
    <property type="nucleotide sequence ID" value="NZ_CP051774.1"/>
</dbReference>
<dbReference type="Proteomes" id="UP000501812">
    <property type="component" value="Chromosome"/>
</dbReference>
<feature type="region of interest" description="Disordered" evidence="1">
    <location>
        <begin position="85"/>
        <end position="116"/>
    </location>
</feature>